<organism evidence="5 6">
    <name type="scientific">Wenjunlia tyrosinilytica</name>
    <dbReference type="NCBI Taxonomy" id="1544741"/>
    <lineage>
        <taxon>Bacteria</taxon>
        <taxon>Bacillati</taxon>
        <taxon>Actinomycetota</taxon>
        <taxon>Actinomycetes</taxon>
        <taxon>Kitasatosporales</taxon>
        <taxon>Streptomycetaceae</taxon>
        <taxon>Wenjunlia</taxon>
    </lineage>
</organism>
<dbReference type="SMART" id="SM00060">
    <property type="entry name" value="FN3"/>
    <property type="match status" value="1"/>
</dbReference>
<dbReference type="SUPFAM" id="SSF55486">
    <property type="entry name" value="Metalloproteases ('zincins'), catalytic domain"/>
    <property type="match status" value="1"/>
</dbReference>
<keyword evidence="2" id="KW-0119">Carbohydrate metabolism</keyword>
<keyword evidence="1" id="KW-0378">Hydrolase</keyword>
<dbReference type="GO" id="GO:0000272">
    <property type="term" value="P:polysaccharide catabolic process"/>
    <property type="evidence" value="ECO:0007669"/>
    <property type="project" value="UniProtKB-KW"/>
</dbReference>
<evidence type="ECO:0000313" key="6">
    <source>
        <dbReference type="Proteomes" id="UP000641932"/>
    </source>
</evidence>
<evidence type="ECO:0000256" key="1">
    <source>
        <dbReference type="ARBA" id="ARBA00023295"/>
    </source>
</evidence>
<dbReference type="GO" id="GO:0016798">
    <property type="term" value="F:hydrolase activity, acting on glycosyl bonds"/>
    <property type="evidence" value="ECO:0007669"/>
    <property type="project" value="UniProtKB-KW"/>
</dbReference>
<keyword evidence="6" id="KW-1185">Reference proteome</keyword>
<feature type="region of interest" description="Disordered" evidence="3">
    <location>
        <begin position="159"/>
        <end position="178"/>
    </location>
</feature>
<dbReference type="InterPro" id="IPR003961">
    <property type="entry name" value="FN3_dom"/>
</dbReference>
<dbReference type="RefSeq" id="WP_189129423.1">
    <property type="nucleotide sequence ID" value="NZ_BMMS01000001.1"/>
</dbReference>
<evidence type="ECO:0000256" key="2">
    <source>
        <dbReference type="ARBA" id="ARBA00023326"/>
    </source>
</evidence>
<dbReference type="InterPro" id="IPR013783">
    <property type="entry name" value="Ig-like_fold"/>
</dbReference>
<sequence length="506" mass="53482">MPGTRAAHKDKTDKHKRKHRVLFAAIAATAGLAAGAVGISTAMGAIAPTSHTSHTSSSRHSSTDPDPASKPLHRTAPAPLASTPHSDKNRGMVYDGLITAPKGDRCVGAFRVVDSPLCTHGPDAPPKGVDIHKDTPPAVKADPGALSQDGLPTVDVSRGGTRAAGSTPVSAPGSTAAPSAVACDGDGKQGNRVQVLYLHAPGQDRFAQYLPSFRKWAADADLIYSESAKETGGTRHIRFVTEPGCKVSVLNVEISADALRDFGASNQALGAKGFNRHDRKYMVYADSQVYCGIGTLNGDERPGADNQSNFGPSYGRSDSGCWNGSVSAHELGHNLGAVNNSAPHTSKGGHCVDEWDIMCYSDSPNHPQMQILCPERGHDQRLDCNHDDYYNTSPKPGSYLTTHWNVANNKFLIAGKGQPADPKTGPKAKASRITTNAALLKWQPVDSARSYDVRLNGRSIGKFTSTAVLVKGLKPDTSYKVTIVVRDSGGHASKPGPATTFRTKKS</sequence>
<gene>
    <name evidence="5" type="ORF">GCM10012280_01050</name>
</gene>
<reference evidence="5" key="2">
    <citation type="submission" date="2020-09" db="EMBL/GenBank/DDBJ databases">
        <authorList>
            <person name="Sun Q."/>
            <person name="Zhou Y."/>
        </authorList>
    </citation>
    <scope>NUCLEOTIDE SEQUENCE</scope>
    <source>
        <strain evidence="5">CGMCC 4.7201</strain>
    </source>
</reference>
<dbReference type="CDD" id="cd00063">
    <property type="entry name" value="FN3"/>
    <property type="match status" value="1"/>
</dbReference>
<feature type="region of interest" description="Disordered" evidence="3">
    <location>
        <begin position="48"/>
        <end position="92"/>
    </location>
</feature>
<feature type="domain" description="Fibronectin type-III" evidence="4">
    <location>
        <begin position="422"/>
        <end position="506"/>
    </location>
</feature>
<evidence type="ECO:0000313" key="5">
    <source>
        <dbReference type="EMBL" id="GGO80066.1"/>
    </source>
</evidence>
<name>A0A918DQZ4_9ACTN</name>
<keyword evidence="1" id="KW-0326">Glycosidase</keyword>
<comment type="caution">
    <text evidence="5">The sequence shown here is derived from an EMBL/GenBank/DDBJ whole genome shotgun (WGS) entry which is preliminary data.</text>
</comment>
<feature type="compositionally biased region" description="Polar residues" evidence="3">
    <location>
        <begin position="167"/>
        <end position="177"/>
    </location>
</feature>
<protein>
    <recommendedName>
        <fullName evidence="4">Fibronectin type-III domain-containing protein</fullName>
    </recommendedName>
</protein>
<proteinExistence type="predicted"/>
<dbReference type="PROSITE" id="PS50853">
    <property type="entry name" value="FN3"/>
    <property type="match status" value="1"/>
</dbReference>
<keyword evidence="2" id="KW-0624">Polysaccharide degradation</keyword>
<evidence type="ECO:0000256" key="3">
    <source>
        <dbReference type="SAM" id="MobiDB-lite"/>
    </source>
</evidence>
<evidence type="ECO:0000259" key="4">
    <source>
        <dbReference type="PROSITE" id="PS50853"/>
    </source>
</evidence>
<dbReference type="Pfam" id="PF00041">
    <property type="entry name" value="fn3"/>
    <property type="match status" value="1"/>
</dbReference>
<feature type="compositionally biased region" description="Low complexity" evidence="3">
    <location>
        <begin position="49"/>
        <end position="60"/>
    </location>
</feature>
<dbReference type="InterPro" id="IPR036116">
    <property type="entry name" value="FN3_sf"/>
</dbReference>
<reference evidence="5" key="1">
    <citation type="journal article" date="2014" name="Int. J. Syst. Evol. Microbiol.">
        <title>Complete genome sequence of Corynebacterium casei LMG S-19264T (=DSM 44701T), isolated from a smear-ripened cheese.</title>
        <authorList>
            <consortium name="US DOE Joint Genome Institute (JGI-PGF)"/>
            <person name="Walter F."/>
            <person name="Albersmeier A."/>
            <person name="Kalinowski J."/>
            <person name="Ruckert C."/>
        </authorList>
    </citation>
    <scope>NUCLEOTIDE SEQUENCE</scope>
    <source>
        <strain evidence="5">CGMCC 4.7201</strain>
    </source>
</reference>
<dbReference type="EMBL" id="BMMS01000001">
    <property type="protein sequence ID" value="GGO80066.1"/>
    <property type="molecule type" value="Genomic_DNA"/>
</dbReference>
<dbReference type="Gene3D" id="2.60.40.10">
    <property type="entry name" value="Immunoglobulins"/>
    <property type="match status" value="1"/>
</dbReference>
<dbReference type="SUPFAM" id="SSF49265">
    <property type="entry name" value="Fibronectin type III"/>
    <property type="match status" value="1"/>
</dbReference>
<accession>A0A918DQZ4</accession>
<dbReference type="AlphaFoldDB" id="A0A918DQZ4"/>
<dbReference type="Proteomes" id="UP000641932">
    <property type="component" value="Unassembled WGS sequence"/>
</dbReference>